<gene>
    <name evidence="3" type="ORF">C900_02519</name>
</gene>
<dbReference type="Pfam" id="PF08327">
    <property type="entry name" value="AHSA1"/>
    <property type="match status" value="1"/>
</dbReference>
<dbReference type="Gene3D" id="3.30.530.20">
    <property type="match status" value="1"/>
</dbReference>
<dbReference type="EMBL" id="AMZN01000037">
    <property type="protein sequence ID" value="ELR71604.1"/>
    <property type="molecule type" value="Genomic_DNA"/>
</dbReference>
<keyword evidence="4" id="KW-1185">Reference proteome</keyword>
<dbReference type="RefSeq" id="WP_009579928.1">
    <property type="nucleotide sequence ID" value="NZ_AMZN01000037.1"/>
</dbReference>
<sequence>MENELIVKGEIIIDAEPGKVWNTLTSPERTKQYMFGCEVLSDWKVGSPVLWKGVFDGKEIVAVKGEVKAIEPCQYLAYTTIDPNADIEDIPENYTTVTYRLTSENGNTRLNITQGDFAKVANGEKRYQDTQSEGGWDGILKEIKKVAERG</sequence>
<dbReference type="InterPro" id="IPR023393">
    <property type="entry name" value="START-like_dom_sf"/>
</dbReference>
<organism evidence="3 4">
    <name type="scientific">Fulvivirga imtechensis AK7</name>
    <dbReference type="NCBI Taxonomy" id="1237149"/>
    <lineage>
        <taxon>Bacteria</taxon>
        <taxon>Pseudomonadati</taxon>
        <taxon>Bacteroidota</taxon>
        <taxon>Cytophagia</taxon>
        <taxon>Cytophagales</taxon>
        <taxon>Fulvivirgaceae</taxon>
        <taxon>Fulvivirga</taxon>
    </lineage>
</organism>
<dbReference type="SUPFAM" id="SSF55961">
    <property type="entry name" value="Bet v1-like"/>
    <property type="match status" value="1"/>
</dbReference>
<dbReference type="eggNOG" id="COG3832">
    <property type="taxonomic scope" value="Bacteria"/>
</dbReference>
<dbReference type="STRING" id="1237149.C900_02519"/>
<dbReference type="AlphaFoldDB" id="L8JVG6"/>
<name>L8JVG6_9BACT</name>
<evidence type="ECO:0000259" key="2">
    <source>
        <dbReference type="Pfam" id="PF08327"/>
    </source>
</evidence>
<feature type="domain" description="Activator of Hsp90 ATPase homologue 1/2-like C-terminal" evidence="2">
    <location>
        <begin position="14"/>
        <end position="147"/>
    </location>
</feature>
<comment type="similarity">
    <text evidence="1">Belongs to the AHA1 family.</text>
</comment>
<accession>L8JVG6</accession>
<evidence type="ECO:0000313" key="4">
    <source>
        <dbReference type="Proteomes" id="UP000011135"/>
    </source>
</evidence>
<protein>
    <recommendedName>
        <fullName evidence="2">Activator of Hsp90 ATPase homologue 1/2-like C-terminal domain-containing protein</fullName>
    </recommendedName>
</protein>
<evidence type="ECO:0000256" key="1">
    <source>
        <dbReference type="ARBA" id="ARBA00006817"/>
    </source>
</evidence>
<comment type="caution">
    <text evidence="3">The sequence shown here is derived from an EMBL/GenBank/DDBJ whole genome shotgun (WGS) entry which is preliminary data.</text>
</comment>
<proteinExistence type="inferred from homology"/>
<reference evidence="3 4" key="1">
    <citation type="submission" date="2012-12" db="EMBL/GenBank/DDBJ databases">
        <title>Genome assembly of Fulvivirga imtechensis AK7.</title>
        <authorList>
            <person name="Nupur N."/>
            <person name="Khatri I."/>
            <person name="Kumar R."/>
            <person name="Subramanian S."/>
            <person name="Pinnaka A."/>
        </authorList>
    </citation>
    <scope>NUCLEOTIDE SEQUENCE [LARGE SCALE GENOMIC DNA]</scope>
    <source>
        <strain evidence="3 4">AK7</strain>
    </source>
</reference>
<evidence type="ECO:0000313" key="3">
    <source>
        <dbReference type="EMBL" id="ELR71604.1"/>
    </source>
</evidence>
<dbReference type="InterPro" id="IPR013538">
    <property type="entry name" value="ASHA1/2-like_C"/>
</dbReference>
<dbReference type="Proteomes" id="UP000011135">
    <property type="component" value="Unassembled WGS sequence"/>
</dbReference>